<proteinExistence type="predicted"/>
<dbReference type="Proteomes" id="UP000276741">
    <property type="component" value="Chromosome"/>
</dbReference>
<dbReference type="AlphaFoldDB" id="A0A348B2I5"/>
<accession>A0A348B2I5</accession>
<dbReference type="EMBL" id="BMQS01000011">
    <property type="protein sequence ID" value="GGT97477.1"/>
    <property type="molecule type" value="Genomic_DNA"/>
</dbReference>
<reference evidence="3" key="2">
    <citation type="submission" date="2018-04" db="EMBL/GenBank/DDBJ databases">
        <title>Complete genome sequence of Sulfodiicoccus acidiphilus strain HS-1.</title>
        <authorList>
            <person name="Sakai H.D."/>
            <person name="Kurosawa N."/>
        </authorList>
    </citation>
    <scope>NUCLEOTIDE SEQUENCE [LARGE SCALE GENOMIC DNA]</scope>
    <source>
        <strain evidence="3">HS-1</strain>
    </source>
</reference>
<name>A0A348B2I5_9CREN</name>
<reference evidence="2" key="4">
    <citation type="submission" date="2020-09" db="EMBL/GenBank/DDBJ databases">
        <authorList>
            <person name="Sun Q."/>
            <person name="Ohkuma M."/>
        </authorList>
    </citation>
    <scope>NUCLEOTIDE SEQUENCE</scope>
    <source>
        <strain evidence="2">JCM 31740</strain>
    </source>
</reference>
<keyword evidence="3" id="KW-1185">Reference proteome</keyword>
<gene>
    <name evidence="2" type="ORF">GCM10007116_13790</name>
    <name evidence="1" type="ORF">HS1genome_0776</name>
</gene>
<dbReference type="RefSeq" id="WP_126449711.1">
    <property type="nucleotide sequence ID" value="NZ_AP018553.1"/>
</dbReference>
<evidence type="ECO:0000313" key="2">
    <source>
        <dbReference type="EMBL" id="GGT97477.1"/>
    </source>
</evidence>
<sequence>MITEERAVEVDVDRIALLKYLYDERNSPQLWAIVKEVQPIGEDEYTATVQLPGVPVPLAKVLVRKSLNVDGVIHEGHSNSPRLLLRLSVFLLGRRCVLRAEYEGPMEYFARRFLRNLLAGSAKKLEEVSRELART</sequence>
<reference evidence="2" key="1">
    <citation type="journal article" date="2014" name="Int. J. Syst. Evol. Microbiol.">
        <title>Complete genome sequence of Corynebacterium casei LMG S-19264T (=DSM 44701T), isolated from a smear-ripened cheese.</title>
        <authorList>
            <consortium name="US DOE Joint Genome Institute (JGI-PGF)"/>
            <person name="Walter F."/>
            <person name="Albersmeier A."/>
            <person name="Kalinowski J."/>
            <person name="Ruckert C."/>
        </authorList>
    </citation>
    <scope>NUCLEOTIDE SEQUENCE</scope>
    <source>
        <strain evidence="2">JCM 31740</strain>
    </source>
</reference>
<dbReference type="EMBL" id="AP018553">
    <property type="protein sequence ID" value="BBD72387.1"/>
    <property type="molecule type" value="Genomic_DNA"/>
</dbReference>
<protein>
    <recommendedName>
        <fullName evidence="4">Polyketide cyclase</fullName>
    </recommendedName>
</protein>
<organism evidence="1 3">
    <name type="scientific">Sulfodiicoccus acidiphilus</name>
    <dbReference type="NCBI Taxonomy" id="1670455"/>
    <lineage>
        <taxon>Archaea</taxon>
        <taxon>Thermoproteota</taxon>
        <taxon>Thermoprotei</taxon>
        <taxon>Sulfolobales</taxon>
        <taxon>Sulfolobaceae</taxon>
        <taxon>Sulfodiicoccus</taxon>
    </lineage>
</organism>
<evidence type="ECO:0008006" key="4">
    <source>
        <dbReference type="Google" id="ProtNLM"/>
    </source>
</evidence>
<dbReference type="GeneID" id="38666281"/>
<evidence type="ECO:0000313" key="3">
    <source>
        <dbReference type="Proteomes" id="UP000276741"/>
    </source>
</evidence>
<reference evidence="1" key="3">
    <citation type="journal article" date="2019" name="BMC Res. Notes">
        <title>Complete genome sequence of the Sulfodiicoccus acidiphilus strain HS-1T, the first crenarchaeon that lacks polB3, isolated from an acidic hot spring in Ohwaku-dani, Hakone, Japan.</title>
        <authorList>
            <person name="Sakai H.D."/>
            <person name="Kurosawa N."/>
        </authorList>
    </citation>
    <scope>NUCLEOTIDE SEQUENCE</scope>
    <source>
        <strain evidence="1">HS-1</strain>
    </source>
</reference>
<dbReference type="Proteomes" id="UP000616143">
    <property type="component" value="Unassembled WGS sequence"/>
</dbReference>
<evidence type="ECO:0000313" key="1">
    <source>
        <dbReference type="EMBL" id="BBD72387.1"/>
    </source>
</evidence>
<dbReference type="KEGG" id="sacd:HS1genome_0776"/>